<protein>
    <submittedName>
        <fullName evidence="2">DUF4357 domain-containing protein</fullName>
    </submittedName>
</protein>
<name>A0ABW4KUJ3_9BURK</name>
<reference evidence="3" key="1">
    <citation type="journal article" date="2019" name="Int. J. Syst. Evol. Microbiol.">
        <title>The Global Catalogue of Microorganisms (GCM) 10K type strain sequencing project: providing services to taxonomists for standard genome sequencing and annotation.</title>
        <authorList>
            <consortium name="The Broad Institute Genomics Platform"/>
            <consortium name="The Broad Institute Genome Sequencing Center for Infectious Disease"/>
            <person name="Wu L."/>
            <person name="Ma J."/>
        </authorList>
    </citation>
    <scope>NUCLEOTIDE SEQUENCE [LARGE SCALE GENOMIC DNA]</scope>
    <source>
        <strain evidence="3">LMG 29247</strain>
    </source>
</reference>
<dbReference type="EMBL" id="JBHUEJ010000027">
    <property type="protein sequence ID" value="MFD1711532.1"/>
    <property type="molecule type" value="Genomic_DNA"/>
</dbReference>
<feature type="non-terminal residue" evidence="2">
    <location>
        <position position="1"/>
    </location>
</feature>
<keyword evidence="3" id="KW-1185">Reference proteome</keyword>
<dbReference type="InterPro" id="IPR025579">
    <property type="entry name" value="DUF4357"/>
</dbReference>
<comment type="caution">
    <text evidence="2">The sequence shown here is derived from an EMBL/GenBank/DDBJ whole genome shotgun (WGS) entry which is preliminary data.</text>
</comment>
<evidence type="ECO:0000313" key="3">
    <source>
        <dbReference type="Proteomes" id="UP001597304"/>
    </source>
</evidence>
<evidence type="ECO:0000259" key="1">
    <source>
        <dbReference type="Pfam" id="PF14267"/>
    </source>
</evidence>
<accession>A0ABW4KUJ3</accession>
<evidence type="ECO:0000313" key="2">
    <source>
        <dbReference type="EMBL" id="MFD1711532.1"/>
    </source>
</evidence>
<organism evidence="2 3">
    <name type="scientific">Ottowia flava</name>
    <dbReference type="NCBI Taxonomy" id="2675430"/>
    <lineage>
        <taxon>Bacteria</taxon>
        <taxon>Pseudomonadati</taxon>
        <taxon>Pseudomonadota</taxon>
        <taxon>Betaproteobacteria</taxon>
        <taxon>Burkholderiales</taxon>
        <taxon>Comamonadaceae</taxon>
        <taxon>Ottowia</taxon>
    </lineage>
</organism>
<gene>
    <name evidence="2" type="ORF">ACFSF0_12995</name>
</gene>
<dbReference type="RefSeq" id="WP_377615077.1">
    <property type="nucleotide sequence ID" value="NZ_JBHUEJ010000027.1"/>
</dbReference>
<dbReference type="Pfam" id="PF14267">
    <property type="entry name" value="DUF4357"/>
    <property type="match status" value="1"/>
</dbReference>
<proteinExistence type="predicted"/>
<dbReference type="Proteomes" id="UP001597304">
    <property type="component" value="Unassembled WGS sequence"/>
</dbReference>
<sequence length="113" mass="12219">VCIVWASGPCKHIRRGFVQRIPSGYQALFEQLVAGGVLAPPSNGKRVFMESYSFTSPSAAAAVISGRSANGRIKWTVQGSQETYAEWQQRQLAPELPGNTMSLEMAVDSSDIS</sequence>
<feature type="domain" description="DUF4357" evidence="1">
    <location>
        <begin position="30"/>
        <end position="76"/>
    </location>
</feature>